<gene>
    <name evidence="1" type="ORF">TH63_16790</name>
</gene>
<protein>
    <submittedName>
        <fullName evidence="1">Uncharacterized protein</fullName>
    </submittedName>
</protein>
<dbReference type="PATRIC" id="fig|1379910.4.peg.3660"/>
<evidence type="ECO:0000313" key="1">
    <source>
        <dbReference type="EMBL" id="AKQ46914.1"/>
    </source>
</evidence>
<accession>A0A0H4VSZ7</accession>
<sequence length="91" mass="10384">MGELERQLISVTTHCSQELSKKAGEKSIFLFQFAPLPFCHPGRILVANGNDARVNAFLVRLQGPFRMTAGKDDIMEEKLNKEETRKRSRHL</sequence>
<dbReference type="AlphaFoldDB" id="A0A0H4VSZ7"/>
<dbReference type="Proteomes" id="UP000036458">
    <property type="component" value="Chromosome"/>
</dbReference>
<evidence type="ECO:0000313" key="2">
    <source>
        <dbReference type="Proteomes" id="UP000036458"/>
    </source>
</evidence>
<reference evidence="1 2" key="1">
    <citation type="submission" date="2015-01" db="EMBL/GenBank/DDBJ databases">
        <title>Rufibacter sp./DG31D/ whole genome sequencing.</title>
        <authorList>
            <person name="Kim M.K."/>
            <person name="Srinivasan S."/>
            <person name="Lee J.-J."/>
        </authorList>
    </citation>
    <scope>NUCLEOTIDE SEQUENCE [LARGE SCALE GENOMIC DNA]</scope>
    <source>
        <strain evidence="1 2">DG31D</strain>
    </source>
</reference>
<keyword evidence="2" id="KW-1185">Reference proteome</keyword>
<organism evidence="1 2">
    <name type="scientific">Rufibacter radiotolerans</name>
    <dbReference type="NCBI Taxonomy" id="1379910"/>
    <lineage>
        <taxon>Bacteria</taxon>
        <taxon>Pseudomonadati</taxon>
        <taxon>Bacteroidota</taxon>
        <taxon>Cytophagia</taxon>
        <taxon>Cytophagales</taxon>
        <taxon>Hymenobacteraceae</taxon>
        <taxon>Rufibacter</taxon>
    </lineage>
</organism>
<name>A0A0H4VSZ7_9BACT</name>
<dbReference type="EMBL" id="CP010777">
    <property type="protein sequence ID" value="AKQ46914.1"/>
    <property type="molecule type" value="Genomic_DNA"/>
</dbReference>
<dbReference type="KEGG" id="ruf:TH63_16790"/>
<proteinExistence type="predicted"/>